<dbReference type="PANTHER" id="PTHR30636">
    <property type="entry name" value="UPF0701 PROTEIN YICC"/>
    <property type="match status" value="1"/>
</dbReference>
<organism evidence="8 9">
    <name type="scientific">Breznakibacter xylanolyticus</name>
    <dbReference type="NCBI Taxonomy" id="990"/>
    <lineage>
        <taxon>Bacteria</taxon>
        <taxon>Pseudomonadati</taxon>
        <taxon>Bacteroidota</taxon>
        <taxon>Bacteroidia</taxon>
        <taxon>Marinilabiliales</taxon>
        <taxon>Marinilabiliaceae</taxon>
        <taxon>Breznakibacter</taxon>
    </lineage>
</organism>
<proteinExistence type="inferred from homology"/>
<accession>A0A2W7Q061</accession>
<dbReference type="PANTHER" id="PTHR30636:SF3">
    <property type="entry name" value="UPF0701 PROTEIN YICC"/>
    <property type="match status" value="1"/>
</dbReference>
<feature type="domain" description="Endoribonuclease YicC-like C-terminal" evidence="7">
    <location>
        <begin position="173"/>
        <end position="290"/>
    </location>
</feature>
<name>A0A2W7Q061_9BACT</name>
<comment type="caution">
    <text evidence="8">The sequence shown here is derived from an EMBL/GenBank/DDBJ whole genome shotgun (WGS) entry which is preliminary data.</text>
</comment>
<feature type="domain" description="Endoribonuclease YicC-like N-terminal" evidence="6">
    <location>
        <begin position="2"/>
        <end position="155"/>
    </location>
</feature>
<comment type="cofactor">
    <cofactor evidence="1">
        <name>a divalent metal cation</name>
        <dbReference type="ChEBI" id="CHEBI:60240"/>
    </cofactor>
</comment>
<comment type="similarity">
    <text evidence="5">Belongs to the YicC/YloC family.</text>
</comment>
<evidence type="ECO:0000256" key="1">
    <source>
        <dbReference type="ARBA" id="ARBA00001968"/>
    </source>
</evidence>
<dbReference type="Pfam" id="PF03755">
    <property type="entry name" value="YicC-like_N"/>
    <property type="match status" value="1"/>
</dbReference>
<protein>
    <submittedName>
        <fullName evidence="8">Uncharacterized protein (TIGR00255 family)</fullName>
    </submittedName>
</protein>
<dbReference type="GO" id="GO:0004521">
    <property type="term" value="F:RNA endonuclease activity"/>
    <property type="evidence" value="ECO:0007669"/>
    <property type="project" value="InterPro"/>
</dbReference>
<evidence type="ECO:0000259" key="7">
    <source>
        <dbReference type="Pfam" id="PF08340"/>
    </source>
</evidence>
<evidence type="ECO:0000313" key="8">
    <source>
        <dbReference type="EMBL" id="PZX15169.1"/>
    </source>
</evidence>
<sequence length="291" mass="33684">MIFSMTGYGKATCLLPNKKITIEMKSLNSKQLDLNVRIPSLYREKEIEVRNEVSARLLRGKVDVSFYVESAISDKVTQINRQVIEGYHRQLMPIAQDLNLSNSSDLLSIIMSLPETVKTEQAELDEQEWASIKTTLIQAIEQLNDFRRQEGDALKRELQGRVERITQLMSEVEPHEKARIEKIKTRLHENLQELAGKFSVDDNRFEQELIFYLEKLDITEEKVRLTNHIQYFYETMNEAEASGKKLGFIAQEMGREINTMGSKANDAAMQRIVIQMKDELEKIKEQSLNVL</sequence>
<keyword evidence="9" id="KW-1185">Reference proteome</keyword>
<reference evidence="8 9" key="1">
    <citation type="submission" date="2018-06" db="EMBL/GenBank/DDBJ databases">
        <title>Genomic Encyclopedia of Archaeal and Bacterial Type Strains, Phase II (KMG-II): from individual species to whole genera.</title>
        <authorList>
            <person name="Goeker M."/>
        </authorList>
    </citation>
    <scope>NUCLEOTIDE SEQUENCE [LARGE SCALE GENOMIC DNA]</scope>
    <source>
        <strain evidence="8 9">DSM 6779</strain>
    </source>
</reference>
<dbReference type="EMBL" id="QKZK01000017">
    <property type="protein sequence ID" value="PZX15169.1"/>
    <property type="molecule type" value="Genomic_DNA"/>
</dbReference>
<dbReference type="NCBIfam" id="TIGR00255">
    <property type="entry name" value="YicC/YloC family endoribonuclease"/>
    <property type="match status" value="1"/>
</dbReference>
<dbReference type="InterPro" id="IPR013527">
    <property type="entry name" value="YicC-like_N"/>
</dbReference>
<dbReference type="Pfam" id="PF08340">
    <property type="entry name" value="YicC-like_C"/>
    <property type="match status" value="1"/>
</dbReference>
<evidence type="ECO:0000256" key="2">
    <source>
        <dbReference type="ARBA" id="ARBA00022722"/>
    </source>
</evidence>
<dbReference type="RefSeq" id="WP_111446115.1">
    <property type="nucleotide sequence ID" value="NZ_QKZK01000017.1"/>
</dbReference>
<keyword evidence="2" id="KW-0540">Nuclease</keyword>
<gene>
    <name evidence="8" type="ORF">LX69_02257</name>
</gene>
<dbReference type="OrthoDB" id="9771229at2"/>
<evidence type="ECO:0000313" key="9">
    <source>
        <dbReference type="Proteomes" id="UP000249239"/>
    </source>
</evidence>
<dbReference type="AlphaFoldDB" id="A0A2W7Q061"/>
<dbReference type="InterPro" id="IPR013551">
    <property type="entry name" value="YicC-like_C"/>
</dbReference>
<evidence type="ECO:0000256" key="4">
    <source>
        <dbReference type="ARBA" id="ARBA00022801"/>
    </source>
</evidence>
<evidence type="ECO:0000259" key="6">
    <source>
        <dbReference type="Pfam" id="PF03755"/>
    </source>
</evidence>
<dbReference type="GO" id="GO:0016787">
    <property type="term" value="F:hydrolase activity"/>
    <property type="evidence" value="ECO:0007669"/>
    <property type="project" value="UniProtKB-KW"/>
</dbReference>
<keyword evidence="4" id="KW-0378">Hydrolase</keyword>
<keyword evidence="3" id="KW-0255">Endonuclease</keyword>
<dbReference type="Proteomes" id="UP000249239">
    <property type="component" value="Unassembled WGS sequence"/>
</dbReference>
<evidence type="ECO:0000256" key="5">
    <source>
        <dbReference type="ARBA" id="ARBA00035648"/>
    </source>
</evidence>
<dbReference type="InterPro" id="IPR005229">
    <property type="entry name" value="YicC/YloC-like"/>
</dbReference>
<evidence type="ECO:0000256" key="3">
    <source>
        <dbReference type="ARBA" id="ARBA00022759"/>
    </source>
</evidence>